<dbReference type="SMART" id="SM00915">
    <property type="entry name" value="Jacalin"/>
    <property type="match status" value="1"/>
</dbReference>
<dbReference type="SUPFAM" id="SSF51101">
    <property type="entry name" value="Mannose-binding lectins"/>
    <property type="match status" value="2"/>
</dbReference>
<dbReference type="InterPro" id="IPR001229">
    <property type="entry name" value="Jacalin-like_lectin_dom"/>
</dbReference>
<dbReference type="STRING" id="4795.A0A225VNJ0"/>
<reference evidence="4" key="1">
    <citation type="submission" date="2017-03" db="EMBL/GenBank/DDBJ databases">
        <title>Phytopthora megakarya and P. palmivora, two closely related causual agents of cacao black pod achieved similar genome size and gene model numbers by different mechanisms.</title>
        <authorList>
            <person name="Ali S."/>
            <person name="Shao J."/>
            <person name="Larry D.J."/>
            <person name="Kronmiller B."/>
            <person name="Shen D."/>
            <person name="Strem M.D."/>
            <person name="Melnick R.L."/>
            <person name="Guiltinan M.J."/>
            <person name="Tyler B.M."/>
            <person name="Meinhardt L.W."/>
            <person name="Bailey B.A."/>
        </authorList>
    </citation>
    <scope>NUCLEOTIDE SEQUENCE [LARGE SCALE GENOMIC DNA]</scope>
    <source>
        <strain evidence="4">zdho120</strain>
    </source>
</reference>
<proteinExistence type="predicted"/>
<comment type="caution">
    <text evidence="3">The sequence shown here is derived from an EMBL/GenBank/DDBJ whole genome shotgun (WGS) entry which is preliminary data.</text>
</comment>
<dbReference type="InterPro" id="IPR036404">
    <property type="entry name" value="Jacalin-like_lectin_dom_sf"/>
</dbReference>
<sequence>MFRFFIQVLASVTILTSGIEAQNELGVVETPGVKITSVFGASPVGIKFTDQEKIDPGQIVKGVTIRAGERLDGVGIILADPTGAPVIYFHGGDGGDPTELTLGPYEIITSIEAHIAHGGIGKIAFIEFGTNASNYLNGGTPTSKQYKDYAPEGYQLGGFYGTDNGEIVSIAPFWTSIKPLKCLVSSKMYFSEELYPAGTLMTDIFSLLGIVKGVRIKSGERIDGVGIILEDDMGKPSLHYHGGIGGESYTLWLDEGEHITSMKAHLGGEDGRTRIYYLEFSTNLNNVISSGTRTDRTVNSTAPEGYQVGGFHGSSGKELDSVGIIWTSIERMQ</sequence>
<protein>
    <recommendedName>
        <fullName evidence="2">Jacalin-type lectin domain-containing protein</fullName>
    </recommendedName>
</protein>
<accession>A0A225VNJ0</accession>
<feature type="domain" description="Jacalin-type lectin" evidence="2">
    <location>
        <begin position="188"/>
        <end position="328"/>
    </location>
</feature>
<dbReference type="OrthoDB" id="107091at2759"/>
<gene>
    <name evidence="3" type="ORF">PHMEG_00021133</name>
</gene>
<dbReference type="EMBL" id="NBNE01003898">
    <property type="protein sequence ID" value="OWZ06589.1"/>
    <property type="molecule type" value="Genomic_DNA"/>
</dbReference>
<keyword evidence="1" id="KW-0732">Signal</keyword>
<dbReference type="PANTHER" id="PTHR47293:SF15">
    <property type="entry name" value="JACALIN-RELATED LECTIN 19"/>
    <property type="match status" value="1"/>
</dbReference>
<feature type="signal peptide" evidence="1">
    <location>
        <begin position="1"/>
        <end position="21"/>
    </location>
</feature>
<evidence type="ECO:0000313" key="3">
    <source>
        <dbReference type="EMBL" id="OWZ06589.1"/>
    </source>
</evidence>
<dbReference type="Gene3D" id="2.100.10.30">
    <property type="entry name" value="Jacalin-like lectin domain"/>
    <property type="match status" value="2"/>
</dbReference>
<dbReference type="PANTHER" id="PTHR47293">
    <property type="entry name" value="JACALIN-RELATED LECTIN 3"/>
    <property type="match status" value="1"/>
</dbReference>
<keyword evidence="4" id="KW-1185">Reference proteome</keyword>
<feature type="chain" id="PRO_5012375359" description="Jacalin-type lectin domain-containing protein" evidence="1">
    <location>
        <begin position="22"/>
        <end position="333"/>
    </location>
</feature>
<organism evidence="3 4">
    <name type="scientific">Phytophthora megakarya</name>
    <dbReference type="NCBI Taxonomy" id="4795"/>
    <lineage>
        <taxon>Eukaryota</taxon>
        <taxon>Sar</taxon>
        <taxon>Stramenopiles</taxon>
        <taxon>Oomycota</taxon>
        <taxon>Peronosporomycetes</taxon>
        <taxon>Peronosporales</taxon>
        <taxon>Peronosporaceae</taxon>
        <taxon>Phytophthora</taxon>
    </lineage>
</organism>
<dbReference type="Proteomes" id="UP000198211">
    <property type="component" value="Unassembled WGS sequence"/>
</dbReference>
<evidence type="ECO:0000256" key="1">
    <source>
        <dbReference type="SAM" id="SignalP"/>
    </source>
</evidence>
<evidence type="ECO:0000259" key="2">
    <source>
        <dbReference type="PROSITE" id="PS51752"/>
    </source>
</evidence>
<name>A0A225VNJ0_9STRA</name>
<feature type="domain" description="Jacalin-type lectin" evidence="2">
    <location>
        <begin position="33"/>
        <end position="176"/>
    </location>
</feature>
<dbReference type="AlphaFoldDB" id="A0A225VNJ0"/>
<dbReference type="Pfam" id="PF01419">
    <property type="entry name" value="Jacalin"/>
    <property type="match status" value="2"/>
</dbReference>
<evidence type="ECO:0000313" key="4">
    <source>
        <dbReference type="Proteomes" id="UP000198211"/>
    </source>
</evidence>
<dbReference type="PROSITE" id="PS51752">
    <property type="entry name" value="JACALIN_LECTIN"/>
    <property type="match status" value="2"/>
</dbReference>